<evidence type="ECO:0000313" key="2">
    <source>
        <dbReference type="EnsemblMetazoa" id="PPA45667.1"/>
    </source>
</evidence>
<reference evidence="2" key="2">
    <citation type="submission" date="2022-06" db="UniProtKB">
        <authorList>
            <consortium name="EnsemblMetazoa"/>
        </authorList>
    </citation>
    <scope>IDENTIFICATION</scope>
    <source>
        <strain evidence="2">PS312</strain>
    </source>
</reference>
<feature type="region of interest" description="Disordered" evidence="1">
    <location>
        <begin position="19"/>
        <end position="57"/>
    </location>
</feature>
<feature type="compositionally biased region" description="Acidic residues" evidence="1">
    <location>
        <begin position="44"/>
        <end position="57"/>
    </location>
</feature>
<accession>A0A2A6CNZ6</accession>
<organism evidence="2 3">
    <name type="scientific">Pristionchus pacificus</name>
    <name type="common">Parasitic nematode worm</name>
    <dbReference type="NCBI Taxonomy" id="54126"/>
    <lineage>
        <taxon>Eukaryota</taxon>
        <taxon>Metazoa</taxon>
        <taxon>Ecdysozoa</taxon>
        <taxon>Nematoda</taxon>
        <taxon>Chromadorea</taxon>
        <taxon>Rhabditida</taxon>
        <taxon>Rhabditina</taxon>
        <taxon>Diplogasteromorpha</taxon>
        <taxon>Diplogasteroidea</taxon>
        <taxon>Neodiplogasteridae</taxon>
        <taxon>Pristionchus</taxon>
    </lineage>
</organism>
<feature type="compositionally biased region" description="Basic residues" evidence="1">
    <location>
        <begin position="22"/>
        <end position="40"/>
    </location>
</feature>
<dbReference type="EnsemblMetazoa" id="PPA45667.1">
    <property type="protein sequence ID" value="PPA45667.1"/>
    <property type="gene ID" value="WBGene00284036"/>
</dbReference>
<sequence>MFCHRNTVSTCIRRSTSEHVSVARKTRGRKPSKSSRKRARPVSSDEEVVQVENDDDQVEEEIEGEMDDEEDLVNFAQIPQPARFSRDRRDIVGFALLFHNRARQVRDCIALIAPLISLSYIKSYRKFAMKIIPRCALNHKSNHPQTSVEFTNRAGI</sequence>
<evidence type="ECO:0000313" key="3">
    <source>
        <dbReference type="Proteomes" id="UP000005239"/>
    </source>
</evidence>
<dbReference type="AlphaFoldDB" id="A0A2A6CNZ6"/>
<keyword evidence="3" id="KW-1185">Reference proteome</keyword>
<reference evidence="3" key="1">
    <citation type="journal article" date="2008" name="Nat. Genet.">
        <title>The Pristionchus pacificus genome provides a unique perspective on nematode lifestyle and parasitism.</title>
        <authorList>
            <person name="Dieterich C."/>
            <person name="Clifton S.W."/>
            <person name="Schuster L.N."/>
            <person name="Chinwalla A."/>
            <person name="Delehaunty K."/>
            <person name="Dinkelacker I."/>
            <person name="Fulton L."/>
            <person name="Fulton R."/>
            <person name="Godfrey J."/>
            <person name="Minx P."/>
            <person name="Mitreva M."/>
            <person name="Roeseler W."/>
            <person name="Tian H."/>
            <person name="Witte H."/>
            <person name="Yang S.P."/>
            <person name="Wilson R.K."/>
            <person name="Sommer R.J."/>
        </authorList>
    </citation>
    <scope>NUCLEOTIDE SEQUENCE [LARGE SCALE GENOMIC DNA]</scope>
    <source>
        <strain evidence="3">PS312</strain>
    </source>
</reference>
<dbReference type="Proteomes" id="UP000005239">
    <property type="component" value="Unassembled WGS sequence"/>
</dbReference>
<proteinExistence type="predicted"/>
<name>A0A2A6CNZ6_PRIPA</name>
<evidence type="ECO:0000256" key="1">
    <source>
        <dbReference type="SAM" id="MobiDB-lite"/>
    </source>
</evidence>
<protein>
    <submittedName>
        <fullName evidence="2">Uncharacterized protein</fullName>
    </submittedName>
</protein>
<accession>A0A8R1V412</accession>
<gene>
    <name evidence="2" type="primary">WBGene00284036</name>
</gene>